<dbReference type="Proteomes" id="UP000035034">
    <property type="component" value="Unassembled WGS sequence"/>
</dbReference>
<dbReference type="InterPro" id="IPR036259">
    <property type="entry name" value="MFS_trans_sf"/>
</dbReference>
<evidence type="ECO:0000313" key="2">
    <source>
        <dbReference type="EMBL" id="GAB19289.1"/>
    </source>
</evidence>
<keyword evidence="1" id="KW-1133">Transmembrane helix</keyword>
<keyword evidence="3" id="KW-1185">Reference proteome</keyword>
<name>H0R2I8_9ACTN</name>
<organism evidence="2 3">
    <name type="scientific">Gordonia effusa NBRC 100432</name>
    <dbReference type="NCBI Taxonomy" id="1077974"/>
    <lineage>
        <taxon>Bacteria</taxon>
        <taxon>Bacillati</taxon>
        <taxon>Actinomycetota</taxon>
        <taxon>Actinomycetes</taxon>
        <taxon>Mycobacteriales</taxon>
        <taxon>Gordoniaceae</taxon>
        <taxon>Gordonia</taxon>
    </lineage>
</organism>
<feature type="transmembrane region" description="Helical" evidence="1">
    <location>
        <begin position="81"/>
        <end position="102"/>
    </location>
</feature>
<dbReference type="OrthoDB" id="66811at2"/>
<dbReference type="PANTHER" id="PTHR43683:SF1">
    <property type="entry name" value="MULTIDRUG EFFLUX PROTEIN YFMO"/>
    <property type="match status" value="1"/>
</dbReference>
<dbReference type="PANTHER" id="PTHR43683">
    <property type="entry name" value="MULTIDRUG EFFLUX PROTEIN YFMO"/>
    <property type="match status" value="1"/>
</dbReference>
<protein>
    <recommendedName>
        <fullName evidence="4">MFS transporter</fullName>
    </recommendedName>
</protein>
<accession>H0R2I8</accession>
<feature type="transmembrane region" description="Helical" evidence="1">
    <location>
        <begin position="18"/>
        <end position="37"/>
    </location>
</feature>
<keyword evidence="1" id="KW-0812">Transmembrane</keyword>
<keyword evidence="1" id="KW-0472">Membrane</keyword>
<feature type="non-terminal residue" evidence="2">
    <location>
        <position position="1"/>
    </location>
</feature>
<dbReference type="SUPFAM" id="SSF103473">
    <property type="entry name" value="MFS general substrate transporter"/>
    <property type="match status" value="1"/>
</dbReference>
<gene>
    <name evidence="2" type="ORF">GOEFS_080_00010</name>
</gene>
<evidence type="ECO:0000313" key="3">
    <source>
        <dbReference type="Proteomes" id="UP000035034"/>
    </source>
</evidence>
<evidence type="ECO:0008006" key="4">
    <source>
        <dbReference type="Google" id="ProtNLM"/>
    </source>
</evidence>
<dbReference type="InterPro" id="IPR053200">
    <property type="entry name" value="YfmO-like"/>
</dbReference>
<evidence type="ECO:0000256" key="1">
    <source>
        <dbReference type="SAM" id="Phobius"/>
    </source>
</evidence>
<dbReference type="EMBL" id="BAEH01000080">
    <property type="protein sequence ID" value="GAB19289.1"/>
    <property type="molecule type" value="Genomic_DNA"/>
</dbReference>
<dbReference type="eggNOG" id="COG2814">
    <property type="taxonomic scope" value="Bacteria"/>
</dbReference>
<feature type="transmembrane region" description="Helical" evidence="1">
    <location>
        <begin position="58"/>
        <end position="75"/>
    </location>
</feature>
<sequence length="124" mass="12537">GVVMAIAAVGTLEGSVPLIGFAVIVSGIPSGVLNTLFTSVAMASGDTPRSVASAGYSFLRWMGAAVAAVLVSYLAEWFGSGAAPFWFAAAYCVVAVGSVSLVRTKVAASHHVEPEAVLVGAEEY</sequence>
<proteinExistence type="predicted"/>
<dbReference type="AlphaFoldDB" id="H0R2I8"/>
<comment type="caution">
    <text evidence="2">The sequence shown here is derived from an EMBL/GenBank/DDBJ whole genome shotgun (WGS) entry which is preliminary data.</text>
</comment>
<reference evidence="2 3" key="1">
    <citation type="submission" date="2011-12" db="EMBL/GenBank/DDBJ databases">
        <title>Whole genome shotgun sequence of Gordonia effusa NBRC 100432.</title>
        <authorList>
            <person name="Yoshida I."/>
            <person name="Takarada H."/>
            <person name="Hosoyama A."/>
            <person name="Tsuchikane K."/>
            <person name="Katsumata H."/>
            <person name="Yamazaki S."/>
            <person name="Fujita N."/>
        </authorList>
    </citation>
    <scope>NUCLEOTIDE SEQUENCE [LARGE SCALE GENOMIC DNA]</scope>
    <source>
        <strain evidence="2 3">NBRC 100432</strain>
    </source>
</reference>